<dbReference type="InterPro" id="IPR023213">
    <property type="entry name" value="CAT-like_dom_sf"/>
</dbReference>
<evidence type="ECO:0000313" key="10">
    <source>
        <dbReference type="EMBL" id="GAA1907949.1"/>
    </source>
</evidence>
<keyword evidence="3 6" id="KW-0808">Transferase</keyword>
<protein>
    <recommendedName>
        <fullName evidence="6">Dihydrolipoamide acetyltransferase component of pyruvate dehydrogenase complex</fullName>
        <ecNumber evidence="6">2.3.1.-</ecNumber>
    </recommendedName>
</protein>
<dbReference type="Proteomes" id="UP001501612">
    <property type="component" value="Unassembled WGS sequence"/>
</dbReference>
<dbReference type="InterPro" id="IPR011053">
    <property type="entry name" value="Single_hybrid_motif"/>
</dbReference>
<dbReference type="Pfam" id="PF00198">
    <property type="entry name" value="2-oxoacid_dh"/>
    <property type="match status" value="1"/>
</dbReference>
<dbReference type="PANTHER" id="PTHR43178">
    <property type="entry name" value="DIHYDROLIPOAMIDE ACETYLTRANSFERASE COMPONENT OF PYRUVATE DEHYDROGENASE COMPLEX"/>
    <property type="match status" value="1"/>
</dbReference>
<dbReference type="SUPFAM" id="SSF52777">
    <property type="entry name" value="CoA-dependent acyltransferases"/>
    <property type="match status" value="1"/>
</dbReference>
<keyword evidence="5 6" id="KW-0012">Acyltransferase</keyword>
<feature type="compositionally biased region" description="Low complexity" evidence="7">
    <location>
        <begin position="83"/>
        <end position="99"/>
    </location>
</feature>
<gene>
    <name evidence="10" type="ORF">GCM10009737_06040</name>
</gene>
<dbReference type="SUPFAM" id="SSF51230">
    <property type="entry name" value="Single hybrid motif"/>
    <property type="match status" value="1"/>
</dbReference>
<feature type="domain" description="Peripheral subunit-binding (PSBD)" evidence="9">
    <location>
        <begin position="214"/>
        <end position="251"/>
    </location>
</feature>
<sequence length="511" mass="52950">MAEYLLPDVGEGLTEAEIVTWKVKVGDVIAINDIVVEIETAKSLVELPSPYAGEVTALLVAEGETVEVGTPIIAVGDVGSGAAAPAAPAGGAASPDPAATSPVEAAETVEIDWSNPAASGGGEGESLVGRSKAERGPVRRPRKGSASPRTESAAATQMQVQGAFAPGGAQSDPVVETDEPAVPATSARPDETHDRVADPLTPARATTPGGVRVLAKPPVRKLAKDLGVDLAAVRATGPGGTVTREDVEGARRAPAASPATAVSAPSAPQAAAQPAGREWREPVKGVRKMMGEAMVGSAFTAPHVTEWVTVDVTAAMELVERLKGRRELRDVKVSPLLLLARAAILAIRRTPVINSTWDDAAQEVVFKRYVNLGIAAATPRGLVVPNVKDAQEMDLRELAEALVALTATAREGRTSPAEMAGGTFTITNVGVFGVDAGTPIINPGESAILCFGQVRSQPWVVVRDGVEVIEPRQVTTLALSFDHRHVDGQAGSRFLRDVADVMEDPGTALLF</sequence>
<evidence type="ECO:0000256" key="2">
    <source>
        <dbReference type="ARBA" id="ARBA00007317"/>
    </source>
</evidence>
<dbReference type="Gene3D" id="4.10.320.10">
    <property type="entry name" value="E3-binding domain"/>
    <property type="match status" value="1"/>
</dbReference>
<feature type="region of interest" description="Disordered" evidence="7">
    <location>
        <begin position="83"/>
        <end position="211"/>
    </location>
</feature>
<evidence type="ECO:0000256" key="7">
    <source>
        <dbReference type="SAM" id="MobiDB-lite"/>
    </source>
</evidence>
<keyword evidence="4 6" id="KW-0450">Lipoyl</keyword>
<dbReference type="EC" id="2.3.1.-" evidence="6"/>
<feature type="domain" description="Lipoyl-binding" evidence="8">
    <location>
        <begin position="1"/>
        <end position="76"/>
    </location>
</feature>
<keyword evidence="11" id="KW-1185">Reference proteome</keyword>
<feature type="compositionally biased region" description="Polar residues" evidence="7">
    <location>
        <begin position="147"/>
        <end position="160"/>
    </location>
</feature>
<name>A0ABN2P391_9ACTN</name>
<dbReference type="InterPro" id="IPR001078">
    <property type="entry name" value="2-oxoacid_DH_actylTfrase"/>
</dbReference>
<comment type="cofactor">
    <cofactor evidence="1 6">
        <name>(R)-lipoate</name>
        <dbReference type="ChEBI" id="CHEBI:83088"/>
    </cofactor>
</comment>
<dbReference type="PROSITE" id="PS50968">
    <property type="entry name" value="BIOTINYL_LIPOYL"/>
    <property type="match status" value="1"/>
</dbReference>
<dbReference type="RefSeq" id="WP_344003504.1">
    <property type="nucleotide sequence ID" value="NZ_BAAAMY010000001.1"/>
</dbReference>
<dbReference type="SUPFAM" id="SSF47005">
    <property type="entry name" value="Peripheral subunit-binding domain of 2-oxo acid dehydrogenase complex"/>
    <property type="match status" value="1"/>
</dbReference>
<reference evidence="10 11" key="1">
    <citation type="journal article" date="2019" name="Int. J. Syst. Evol. Microbiol.">
        <title>The Global Catalogue of Microorganisms (GCM) 10K type strain sequencing project: providing services to taxonomists for standard genome sequencing and annotation.</title>
        <authorList>
            <consortium name="The Broad Institute Genomics Platform"/>
            <consortium name="The Broad Institute Genome Sequencing Center for Infectious Disease"/>
            <person name="Wu L."/>
            <person name="Ma J."/>
        </authorList>
    </citation>
    <scope>NUCLEOTIDE SEQUENCE [LARGE SCALE GENOMIC DNA]</scope>
    <source>
        <strain evidence="10 11">JCM 14046</strain>
    </source>
</reference>
<comment type="caution">
    <text evidence="10">The sequence shown here is derived from an EMBL/GenBank/DDBJ whole genome shotgun (WGS) entry which is preliminary data.</text>
</comment>
<dbReference type="PROSITE" id="PS51826">
    <property type="entry name" value="PSBD"/>
    <property type="match status" value="1"/>
</dbReference>
<dbReference type="Gene3D" id="2.40.50.100">
    <property type="match status" value="1"/>
</dbReference>
<dbReference type="EMBL" id="BAAAMY010000001">
    <property type="protein sequence ID" value="GAA1907949.1"/>
    <property type="molecule type" value="Genomic_DNA"/>
</dbReference>
<organism evidence="10 11">
    <name type="scientific">Nocardioides lentus</name>
    <dbReference type="NCBI Taxonomy" id="338077"/>
    <lineage>
        <taxon>Bacteria</taxon>
        <taxon>Bacillati</taxon>
        <taxon>Actinomycetota</taxon>
        <taxon>Actinomycetes</taxon>
        <taxon>Propionibacteriales</taxon>
        <taxon>Nocardioidaceae</taxon>
        <taxon>Nocardioides</taxon>
    </lineage>
</organism>
<dbReference type="Pfam" id="PF02817">
    <property type="entry name" value="E3_binding"/>
    <property type="match status" value="1"/>
</dbReference>
<dbReference type="Gene3D" id="3.30.559.10">
    <property type="entry name" value="Chloramphenicol acetyltransferase-like domain"/>
    <property type="match status" value="1"/>
</dbReference>
<accession>A0ABN2P391</accession>
<dbReference type="InterPro" id="IPR050743">
    <property type="entry name" value="2-oxoacid_DH_E2_comp"/>
</dbReference>
<evidence type="ECO:0000256" key="3">
    <source>
        <dbReference type="ARBA" id="ARBA00022679"/>
    </source>
</evidence>
<feature type="compositionally biased region" description="Low complexity" evidence="7">
    <location>
        <begin position="253"/>
        <end position="275"/>
    </location>
</feature>
<dbReference type="InterPro" id="IPR036625">
    <property type="entry name" value="E3-bd_dom_sf"/>
</dbReference>
<evidence type="ECO:0000259" key="9">
    <source>
        <dbReference type="PROSITE" id="PS51826"/>
    </source>
</evidence>
<dbReference type="Pfam" id="PF00364">
    <property type="entry name" value="Biotin_lipoyl"/>
    <property type="match status" value="1"/>
</dbReference>
<evidence type="ECO:0000256" key="6">
    <source>
        <dbReference type="RuleBase" id="RU003423"/>
    </source>
</evidence>
<dbReference type="PANTHER" id="PTHR43178:SF5">
    <property type="entry name" value="LIPOAMIDE ACYLTRANSFERASE COMPONENT OF BRANCHED-CHAIN ALPHA-KETO ACID DEHYDROGENASE COMPLEX, MITOCHONDRIAL"/>
    <property type="match status" value="1"/>
</dbReference>
<feature type="compositionally biased region" description="Basic and acidic residues" evidence="7">
    <location>
        <begin position="188"/>
        <end position="197"/>
    </location>
</feature>
<evidence type="ECO:0000256" key="4">
    <source>
        <dbReference type="ARBA" id="ARBA00022823"/>
    </source>
</evidence>
<comment type="similarity">
    <text evidence="2 6">Belongs to the 2-oxoacid dehydrogenase family.</text>
</comment>
<proteinExistence type="inferred from homology"/>
<feature type="region of interest" description="Disordered" evidence="7">
    <location>
        <begin position="253"/>
        <end position="279"/>
    </location>
</feature>
<dbReference type="CDD" id="cd06849">
    <property type="entry name" value="lipoyl_domain"/>
    <property type="match status" value="1"/>
</dbReference>
<dbReference type="InterPro" id="IPR000089">
    <property type="entry name" value="Biotin_lipoyl"/>
</dbReference>
<dbReference type="InterPro" id="IPR004167">
    <property type="entry name" value="PSBD"/>
</dbReference>
<evidence type="ECO:0000313" key="11">
    <source>
        <dbReference type="Proteomes" id="UP001501612"/>
    </source>
</evidence>
<evidence type="ECO:0000256" key="5">
    <source>
        <dbReference type="ARBA" id="ARBA00023315"/>
    </source>
</evidence>
<evidence type="ECO:0000256" key="1">
    <source>
        <dbReference type="ARBA" id="ARBA00001938"/>
    </source>
</evidence>
<evidence type="ECO:0000259" key="8">
    <source>
        <dbReference type="PROSITE" id="PS50968"/>
    </source>
</evidence>